<dbReference type="InterPro" id="IPR001437">
    <property type="entry name" value="Tscrpt_elong_fac_GreA/B_C"/>
</dbReference>
<organism evidence="2 3">
    <name type="scientific">Ramlibacter henchirensis</name>
    <dbReference type="NCBI Taxonomy" id="204072"/>
    <lineage>
        <taxon>Bacteria</taxon>
        <taxon>Pseudomonadati</taxon>
        <taxon>Pseudomonadota</taxon>
        <taxon>Betaproteobacteria</taxon>
        <taxon>Burkholderiales</taxon>
        <taxon>Comamonadaceae</taxon>
        <taxon>Ramlibacter</taxon>
    </lineage>
</organism>
<feature type="domain" description="Transcription elongation factor GreA/GreB C-terminal" evidence="1">
    <location>
        <begin position="49"/>
        <end position="120"/>
    </location>
</feature>
<dbReference type="Gene3D" id="3.10.50.30">
    <property type="entry name" value="Transcription elongation factor, GreA/GreB, C-terminal domain"/>
    <property type="match status" value="1"/>
</dbReference>
<keyword evidence="3" id="KW-1185">Reference proteome</keyword>
<keyword evidence="2" id="KW-0648">Protein biosynthesis</keyword>
<dbReference type="GO" id="GO:0006354">
    <property type="term" value="P:DNA-templated transcription elongation"/>
    <property type="evidence" value="ECO:0007669"/>
    <property type="project" value="TreeGrafter"/>
</dbReference>
<dbReference type="PANTHER" id="PTHR30437">
    <property type="entry name" value="TRANSCRIPTION ELONGATION FACTOR GREA"/>
    <property type="match status" value="1"/>
</dbReference>
<dbReference type="RefSeq" id="WP_135262247.1">
    <property type="nucleotide sequence ID" value="NZ_SMLM01000001.1"/>
</dbReference>
<dbReference type="OrthoDB" id="192847at2"/>
<dbReference type="GO" id="GO:0003677">
    <property type="term" value="F:DNA binding"/>
    <property type="evidence" value="ECO:0007669"/>
    <property type="project" value="InterPro"/>
</dbReference>
<dbReference type="AlphaFoldDB" id="A0A4Z0C4H0"/>
<evidence type="ECO:0000313" key="2">
    <source>
        <dbReference type="EMBL" id="TFZ06161.1"/>
    </source>
</evidence>
<sequence length="132" mass="14164">MQADIQVERQLTELDFARLRKLDTSGAGAGFADVIAAAEVVPGTEIGPTVITMYTQFELEDADTRERRTLAICYPEDAEPSSGFISVLSPLGSSLIGVRVGSEVRWQTPAGTRRATVAAVLFQPEATGDYVT</sequence>
<gene>
    <name evidence="2" type="ORF">EZ313_05820</name>
</gene>
<dbReference type="EMBL" id="SMLM01000001">
    <property type="protein sequence ID" value="TFZ06161.1"/>
    <property type="molecule type" value="Genomic_DNA"/>
</dbReference>
<dbReference type="Proteomes" id="UP000298180">
    <property type="component" value="Unassembled WGS sequence"/>
</dbReference>
<comment type="caution">
    <text evidence="2">The sequence shown here is derived from an EMBL/GenBank/DDBJ whole genome shotgun (WGS) entry which is preliminary data.</text>
</comment>
<keyword evidence="2" id="KW-0251">Elongation factor</keyword>
<reference evidence="2 3" key="1">
    <citation type="submission" date="2019-03" db="EMBL/GenBank/DDBJ databases">
        <title>Ramlibacter henchirensis DSM 14656, whole genome shotgun sequence.</title>
        <authorList>
            <person name="Zhang X."/>
            <person name="Feng G."/>
            <person name="Zhu H."/>
        </authorList>
    </citation>
    <scope>NUCLEOTIDE SEQUENCE [LARGE SCALE GENOMIC DNA]</scope>
    <source>
        <strain evidence="2 3">DSM 14656</strain>
    </source>
</reference>
<dbReference type="GO" id="GO:0032784">
    <property type="term" value="P:regulation of DNA-templated transcription elongation"/>
    <property type="evidence" value="ECO:0007669"/>
    <property type="project" value="InterPro"/>
</dbReference>
<dbReference type="PANTHER" id="PTHR30437:SF5">
    <property type="entry name" value="REGULATOR OF NUCLEOSIDE DIPHOSPHATE KINASE"/>
    <property type="match status" value="1"/>
</dbReference>
<dbReference type="GO" id="GO:0003746">
    <property type="term" value="F:translation elongation factor activity"/>
    <property type="evidence" value="ECO:0007669"/>
    <property type="project" value="UniProtKB-KW"/>
</dbReference>
<name>A0A4Z0C4H0_9BURK</name>
<proteinExistence type="predicted"/>
<accession>A0A4Z0C4H0</accession>
<protein>
    <submittedName>
        <fullName evidence="2">Transcription elongation factor GreAB</fullName>
    </submittedName>
</protein>
<dbReference type="Pfam" id="PF01272">
    <property type="entry name" value="GreA_GreB"/>
    <property type="match status" value="1"/>
</dbReference>
<evidence type="ECO:0000313" key="3">
    <source>
        <dbReference type="Proteomes" id="UP000298180"/>
    </source>
</evidence>
<dbReference type="InterPro" id="IPR036953">
    <property type="entry name" value="GreA/GreB_C_sf"/>
</dbReference>
<dbReference type="InterPro" id="IPR023459">
    <property type="entry name" value="Tscrpt_elong_fac_GreA/B_fam"/>
</dbReference>
<dbReference type="SUPFAM" id="SSF54534">
    <property type="entry name" value="FKBP-like"/>
    <property type="match status" value="1"/>
</dbReference>
<evidence type="ECO:0000259" key="1">
    <source>
        <dbReference type="Pfam" id="PF01272"/>
    </source>
</evidence>
<dbReference type="PIRSF" id="PIRSF006092">
    <property type="entry name" value="GreA_GreB"/>
    <property type="match status" value="1"/>
</dbReference>
<dbReference type="GO" id="GO:0070063">
    <property type="term" value="F:RNA polymerase binding"/>
    <property type="evidence" value="ECO:0007669"/>
    <property type="project" value="InterPro"/>
</dbReference>